<keyword evidence="2" id="KW-1185">Reference proteome</keyword>
<evidence type="ECO:0000313" key="2">
    <source>
        <dbReference type="Proteomes" id="UP001200557"/>
    </source>
</evidence>
<comment type="caution">
    <text evidence="1">The sequence shown here is derived from an EMBL/GenBank/DDBJ whole genome shotgun (WGS) entry which is preliminary data.</text>
</comment>
<accession>A0ABS9CTN6</accession>
<sequence>MTNFTLRQITDALAQVDPGFDSAEKARKSYYDRAKMLRDRKLIRSSLKTQQGRTTELNEADTIAAIFAICANRDGESWSIIEHAHLALRQFDSTTGRRAFEEYAETIASGTPVFIDIHIVRYPFPGIDVQMSSKPAPAPENVTRTITYPITALALPVMQNLAETAEE</sequence>
<reference evidence="1 2" key="1">
    <citation type="submission" date="2022-01" db="EMBL/GenBank/DDBJ databases">
        <title>Octadecabacter sp. nov., isolated from a marine alga.</title>
        <authorList>
            <person name="Jin M.S."/>
            <person name="Kim H.M."/>
            <person name="Han D.M."/>
            <person name="Jung J.J."/>
            <person name="Jeon C.O."/>
        </authorList>
    </citation>
    <scope>NUCLEOTIDE SEQUENCE [LARGE SCALE GENOMIC DNA]</scope>
    <source>
        <strain evidence="1 2">G9-8</strain>
    </source>
</reference>
<dbReference type="Proteomes" id="UP001200557">
    <property type="component" value="Unassembled WGS sequence"/>
</dbReference>
<organism evidence="1 2">
    <name type="scientific">Octadecabacter dasysiphoniae</name>
    <dbReference type="NCBI Taxonomy" id="2909341"/>
    <lineage>
        <taxon>Bacteria</taxon>
        <taxon>Pseudomonadati</taxon>
        <taxon>Pseudomonadota</taxon>
        <taxon>Alphaproteobacteria</taxon>
        <taxon>Rhodobacterales</taxon>
        <taxon>Roseobacteraceae</taxon>
        <taxon>Octadecabacter</taxon>
    </lineage>
</organism>
<proteinExistence type="predicted"/>
<dbReference type="EMBL" id="JAKGAQ010000001">
    <property type="protein sequence ID" value="MCF2870311.1"/>
    <property type="molecule type" value="Genomic_DNA"/>
</dbReference>
<dbReference type="RefSeq" id="WP_235224416.1">
    <property type="nucleotide sequence ID" value="NZ_JAKGAQ010000001.1"/>
</dbReference>
<evidence type="ECO:0000313" key="1">
    <source>
        <dbReference type="EMBL" id="MCF2870311.1"/>
    </source>
</evidence>
<protein>
    <submittedName>
        <fullName evidence="1">Uncharacterized protein</fullName>
    </submittedName>
</protein>
<gene>
    <name evidence="1" type="ORF">L0664_04460</name>
</gene>
<name>A0ABS9CTN6_9RHOB</name>